<organism evidence="1 2">
    <name type="scientific">Gracilibacillus thailandensis</name>
    <dbReference type="NCBI Taxonomy" id="563735"/>
    <lineage>
        <taxon>Bacteria</taxon>
        <taxon>Bacillati</taxon>
        <taxon>Bacillota</taxon>
        <taxon>Bacilli</taxon>
        <taxon>Bacillales</taxon>
        <taxon>Bacillaceae</taxon>
        <taxon>Gracilibacillus</taxon>
    </lineage>
</organism>
<reference evidence="1 2" key="1">
    <citation type="submission" date="2019-10" db="EMBL/GenBank/DDBJ databases">
        <title>Gracilibacillus salitolerans sp. nov., a moderate halophile isolated from a saline soil in northwest China.</title>
        <authorList>
            <person name="Gan L."/>
        </authorList>
    </citation>
    <scope>NUCLEOTIDE SEQUENCE [LARGE SCALE GENOMIC DNA]</scope>
    <source>
        <strain evidence="1 2">TP2-8</strain>
    </source>
</reference>
<dbReference type="Proteomes" id="UP000435187">
    <property type="component" value="Unassembled WGS sequence"/>
</dbReference>
<evidence type="ECO:0000313" key="2">
    <source>
        <dbReference type="Proteomes" id="UP000435187"/>
    </source>
</evidence>
<keyword evidence="2" id="KW-1185">Reference proteome</keyword>
<comment type="caution">
    <text evidence="1">The sequence shown here is derived from an EMBL/GenBank/DDBJ whole genome shotgun (WGS) entry which is preliminary data.</text>
</comment>
<protein>
    <submittedName>
        <fullName evidence="1">Uncharacterized protein</fullName>
    </submittedName>
</protein>
<dbReference type="RefSeq" id="WP_153833814.1">
    <property type="nucleotide sequence ID" value="NZ_JBHUMW010000007.1"/>
</dbReference>
<dbReference type="EMBL" id="WJEE01000001">
    <property type="protein sequence ID" value="MRI64934.1"/>
    <property type="molecule type" value="Genomic_DNA"/>
</dbReference>
<sequence>MIMTKKKERYKIETFFEEGMQQRSIRVLDRLIGKTFVYYQDEVELINNEALIPLKHHLEKRMHFICSGAFDLE</sequence>
<dbReference type="AlphaFoldDB" id="A0A6N7QTT8"/>
<evidence type="ECO:0000313" key="1">
    <source>
        <dbReference type="EMBL" id="MRI64934.1"/>
    </source>
</evidence>
<proteinExistence type="predicted"/>
<gene>
    <name evidence="1" type="ORF">GH885_01055</name>
</gene>
<accession>A0A6N7QTT8</accession>
<name>A0A6N7QTT8_9BACI</name>